<keyword evidence="14" id="KW-1185">Reference proteome</keyword>
<dbReference type="AlphaFoldDB" id="A0A162QPR1"/>
<reference evidence="13 14" key="1">
    <citation type="submission" date="2016-04" db="EMBL/GenBank/DDBJ databases">
        <title>Genome sequence of Clostridium magnum DSM 2767.</title>
        <authorList>
            <person name="Poehlein A."/>
            <person name="Uhlig R."/>
            <person name="Fischer R."/>
            <person name="Bahl H."/>
            <person name="Daniel R."/>
        </authorList>
    </citation>
    <scope>NUCLEOTIDE SEQUENCE [LARGE SCALE GENOMIC DNA]</scope>
    <source>
        <strain evidence="13 14">DSM 2767</strain>
    </source>
</reference>
<evidence type="ECO:0000259" key="12">
    <source>
        <dbReference type="Pfam" id="PF00717"/>
    </source>
</evidence>
<keyword evidence="8" id="KW-0234">DNA repair</keyword>
<dbReference type="OrthoDB" id="9787585at2"/>
<name>A0A162QPR1_9CLOT</name>
<keyword evidence="2" id="KW-0547">Nucleotide-binding</keyword>
<dbReference type="GO" id="GO:0004386">
    <property type="term" value="F:helicase activity"/>
    <property type="evidence" value="ECO:0007669"/>
    <property type="project" value="UniProtKB-KW"/>
</dbReference>
<dbReference type="PANTHER" id="PTHR33516">
    <property type="entry name" value="LEXA REPRESSOR"/>
    <property type="match status" value="1"/>
</dbReference>
<evidence type="ECO:0000313" key="13">
    <source>
        <dbReference type="EMBL" id="KZL88799.1"/>
    </source>
</evidence>
<dbReference type="InterPro" id="IPR006197">
    <property type="entry name" value="Peptidase_S24_LexA"/>
</dbReference>
<dbReference type="EC" id="3.4.21.88" evidence="13"/>
<evidence type="ECO:0000256" key="6">
    <source>
        <dbReference type="ARBA" id="ARBA00022813"/>
    </source>
</evidence>
<evidence type="ECO:0000256" key="5">
    <source>
        <dbReference type="ARBA" id="ARBA00022806"/>
    </source>
</evidence>
<dbReference type="PANTHER" id="PTHR33516:SF2">
    <property type="entry name" value="LEXA REPRESSOR-RELATED"/>
    <property type="match status" value="1"/>
</dbReference>
<dbReference type="Gene3D" id="1.10.10.160">
    <property type="match status" value="1"/>
</dbReference>
<dbReference type="InterPro" id="IPR013986">
    <property type="entry name" value="DExx_box_DNA_helicase_dom_sf"/>
</dbReference>
<dbReference type="GO" id="GO:0009432">
    <property type="term" value="P:SOS response"/>
    <property type="evidence" value="ECO:0007669"/>
    <property type="project" value="UniProtKB-KW"/>
</dbReference>
<keyword evidence="6 10" id="KW-0068">Autocatalytic cleavage</keyword>
<sequence>MQLDAAQKKIIQSKFLGASLVRGVTETGKTTIAVNRSIYLKNNYCLYETDKILIIAQNDEHLDYIEKIHDRVEKENGLEYITLFSNTVDRIHLSTIDSIIYNYFLDHERSNGVSYKPIAKETEQSAIVNECIVQTKKLYKNVKLLDIKYLRFFIDEINWIKDCNYTKLETYQNADRVGRKIKSAEGPQRLLKNSKAREATFKIFMLYTEKLKEQNLIDSKDITKLALKQLKKSKNSGYTHIIVDDSHNLTKLQLDFINELSSKKSYSSLMLFVNKDSNLDSNGWIIKGRKSNSLHLGNKIKSYSLKKKHIDIIDNKDSIINMKDLTVNCTSEGINGMRNNSKNLSSIENFEYRDIRHNKKYELIRDLNNSSEIIVKNEDNEDEYTNEELRQLSVYSDIAAGEPILINPDVEGNFQLPKYWLKGIKDCFILKVKGDSMIGADIYDSDYVVIRKQHIAQNNDIVAVDLDGSATLKRLVMNKDSVVLMPENEKYSPIPIVGDEASIIGVAIGVINRIN</sequence>
<gene>
    <name evidence="13" type="primary">lexA_3</name>
    <name evidence="13" type="ORF">CLMAG_58920</name>
</gene>
<dbReference type="InterPro" id="IPR036286">
    <property type="entry name" value="LexA/Signal_pep-like_sf"/>
</dbReference>
<evidence type="ECO:0000256" key="7">
    <source>
        <dbReference type="ARBA" id="ARBA00022840"/>
    </source>
</evidence>
<feature type="domain" description="Peptidase S24/S26A/S26B/S26C" evidence="12">
    <location>
        <begin position="394"/>
        <end position="508"/>
    </location>
</feature>
<evidence type="ECO:0000313" key="14">
    <source>
        <dbReference type="Proteomes" id="UP000076603"/>
    </source>
</evidence>
<dbReference type="GO" id="GO:0006281">
    <property type="term" value="P:DNA repair"/>
    <property type="evidence" value="ECO:0007669"/>
    <property type="project" value="UniProtKB-KW"/>
</dbReference>
<dbReference type="GO" id="GO:0003677">
    <property type="term" value="F:DNA binding"/>
    <property type="evidence" value="ECO:0007669"/>
    <property type="project" value="InterPro"/>
</dbReference>
<dbReference type="InterPro" id="IPR015927">
    <property type="entry name" value="Peptidase_S24_S26A/B/C"/>
</dbReference>
<dbReference type="EMBL" id="LWAE01000014">
    <property type="protein sequence ID" value="KZL88799.1"/>
    <property type="molecule type" value="Genomic_DNA"/>
</dbReference>
<keyword evidence="7" id="KW-0067">ATP-binding</keyword>
<keyword evidence="9" id="KW-0742">SOS response</keyword>
<evidence type="ECO:0000259" key="11">
    <source>
        <dbReference type="Pfam" id="PF00580"/>
    </source>
</evidence>
<dbReference type="InterPro" id="IPR027417">
    <property type="entry name" value="P-loop_NTPase"/>
</dbReference>
<dbReference type="SUPFAM" id="SSF52540">
    <property type="entry name" value="P-loop containing nucleoside triphosphate hydrolases"/>
    <property type="match status" value="1"/>
</dbReference>
<dbReference type="RefSeq" id="WP_066630562.1">
    <property type="nucleotide sequence ID" value="NZ_FQXL01000035.1"/>
</dbReference>
<dbReference type="STRING" id="1121326.CLMAG_58920"/>
<evidence type="ECO:0000256" key="4">
    <source>
        <dbReference type="ARBA" id="ARBA00022801"/>
    </source>
</evidence>
<dbReference type="SUPFAM" id="SSF51306">
    <property type="entry name" value="LexA/Signal peptidase"/>
    <property type="match status" value="1"/>
</dbReference>
<comment type="similarity">
    <text evidence="1 10">Belongs to the peptidase S24 family.</text>
</comment>
<dbReference type="Gene3D" id="2.10.109.10">
    <property type="entry name" value="Umud Fragment, subunit A"/>
    <property type="match status" value="1"/>
</dbReference>
<proteinExistence type="inferred from homology"/>
<keyword evidence="3" id="KW-0227">DNA damage</keyword>
<dbReference type="GO" id="GO:0004252">
    <property type="term" value="F:serine-type endopeptidase activity"/>
    <property type="evidence" value="ECO:0007669"/>
    <property type="project" value="UniProtKB-EC"/>
</dbReference>
<dbReference type="Gene3D" id="3.40.50.300">
    <property type="entry name" value="P-loop containing nucleotide triphosphate hydrolases"/>
    <property type="match status" value="1"/>
</dbReference>
<dbReference type="CDD" id="cd06529">
    <property type="entry name" value="S24_LexA-like"/>
    <property type="match status" value="1"/>
</dbReference>
<dbReference type="InterPro" id="IPR050077">
    <property type="entry name" value="LexA_repressor"/>
</dbReference>
<evidence type="ECO:0000256" key="9">
    <source>
        <dbReference type="ARBA" id="ARBA00023236"/>
    </source>
</evidence>
<keyword evidence="5" id="KW-0347">Helicase</keyword>
<comment type="caution">
    <text evidence="13">The sequence shown here is derived from an EMBL/GenBank/DDBJ whole genome shotgun (WGS) entry which is preliminary data.</text>
</comment>
<evidence type="ECO:0000256" key="2">
    <source>
        <dbReference type="ARBA" id="ARBA00022741"/>
    </source>
</evidence>
<protein>
    <submittedName>
        <fullName evidence="13">LexA repressor</fullName>
        <ecNumber evidence="13">3.4.21.88</ecNumber>
    </submittedName>
</protein>
<dbReference type="InterPro" id="IPR039418">
    <property type="entry name" value="LexA-like"/>
</dbReference>
<organism evidence="13 14">
    <name type="scientific">Clostridium magnum DSM 2767</name>
    <dbReference type="NCBI Taxonomy" id="1121326"/>
    <lineage>
        <taxon>Bacteria</taxon>
        <taxon>Bacillati</taxon>
        <taxon>Bacillota</taxon>
        <taxon>Clostridia</taxon>
        <taxon>Eubacteriales</taxon>
        <taxon>Clostridiaceae</taxon>
        <taxon>Clostridium</taxon>
    </lineage>
</organism>
<dbReference type="InterPro" id="IPR014016">
    <property type="entry name" value="UvrD-like_ATP-bd"/>
</dbReference>
<evidence type="ECO:0000256" key="10">
    <source>
        <dbReference type="RuleBase" id="RU003991"/>
    </source>
</evidence>
<dbReference type="GO" id="GO:0006355">
    <property type="term" value="P:regulation of DNA-templated transcription"/>
    <property type="evidence" value="ECO:0007669"/>
    <property type="project" value="InterPro"/>
</dbReference>
<dbReference type="Pfam" id="PF00717">
    <property type="entry name" value="Peptidase_S24"/>
    <property type="match status" value="1"/>
</dbReference>
<dbReference type="Pfam" id="PF00580">
    <property type="entry name" value="UvrD-helicase"/>
    <property type="match status" value="1"/>
</dbReference>
<accession>A0A162QPR1</accession>
<evidence type="ECO:0000256" key="1">
    <source>
        <dbReference type="ARBA" id="ARBA00007484"/>
    </source>
</evidence>
<dbReference type="Proteomes" id="UP000076603">
    <property type="component" value="Unassembled WGS sequence"/>
</dbReference>
<dbReference type="PATRIC" id="fig|1121326.3.peg.5958"/>
<feature type="domain" description="UvrD-like helicase ATP-binding" evidence="11">
    <location>
        <begin position="4"/>
        <end position="269"/>
    </location>
</feature>
<keyword evidence="4 10" id="KW-0378">Hydrolase</keyword>
<dbReference type="GO" id="GO:0005524">
    <property type="term" value="F:ATP binding"/>
    <property type="evidence" value="ECO:0007669"/>
    <property type="project" value="UniProtKB-KW"/>
</dbReference>
<dbReference type="PRINTS" id="PR00726">
    <property type="entry name" value="LEXASERPTASE"/>
</dbReference>
<evidence type="ECO:0000256" key="8">
    <source>
        <dbReference type="ARBA" id="ARBA00023204"/>
    </source>
</evidence>
<evidence type="ECO:0000256" key="3">
    <source>
        <dbReference type="ARBA" id="ARBA00022763"/>
    </source>
</evidence>